<dbReference type="OrthoDB" id="6625356at2"/>
<organism evidence="1 2">
    <name type="scientific">Citrobacter amalonaticus Y19</name>
    <dbReference type="NCBI Taxonomy" id="1261127"/>
    <lineage>
        <taxon>Bacteria</taxon>
        <taxon>Pseudomonadati</taxon>
        <taxon>Pseudomonadota</taxon>
        <taxon>Gammaproteobacteria</taxon>
        <taxon>Enterobacterales</taxon>
        <taxon>Enterobacteriaceae</taxon>
        <taxon>Citrobacter</taxon>
    </lineage>
</organism>
<dbReference type="Proteomes" id="UP000034085">
    <property type="component" value="Plasmid"/>
</dbReference>
<sequence>MIKTKTLLKRKDDLASYDGLTMIWPCVDGITARMLALLKTLAHEERVGAAVSSAIKAYHQDIDEELNDWERLAIYIIELGLFVSRELQFALNLQEITSRINLPRKLTHELMIQAGRKARIEEVECLIS</sequence>
<gene>
    <name evidence="1" type="ORF">F384_26595</name>
</gene>
<evidence type="ECO:0000313" key="2">
    <source>
        <dbReference type="Proteomes" id="UP000034085"/>
    </source>
</evidence>
<dbReference type="KEGG" id="cama:F384_26595"/>
<dbReference type="HOGENOM" id="CLU_1955734_0_0_6"/>
<keyword evidence="1" id="KW-0614">Plasmid</keyword>
<proteinExistence type="predicted"/>
<dbReference type="PATRIC" id="fig|1261127.3.peg.5516"/>
<geneLocation type="plasmid" evidence="1">
    <name>unnamed</name>
</geneLocation>
<protein>
    <submittedName>
        <fullName evidence="1">Uncharacterized protein</fullName>
    </submittedName>
</protein>
<dbReference type="RefSeq" id="WP_046498962.1">
    <property type="nucleotide sequence ID" value="NZ_CP011133.1"/>
</dbReference>
<dbReference type="AlphaFoldDB" id="A0A0F6TZZ6"/>
<name>A0A0F6TZZ6_CITAM</name>
<dbReference type="EMBL" id="CP011133">
    <property type="protein sequence ID" value="AKE62139.1"/>
    <property type="molecule type" value="Genomic_DNA"/>
</dbReference>
<evidence type="ECO:0000313" key="1">
    <source>
        <dbReference type="EMBL" id="AKE62139.1"/>
    </source>
</evidence>
<reference evidence="1 2" key="1">
    <citation type="submission" date="2015-03" db="EMBL/GenBank/DDBJ databases">
        <title>Complete genome sequence of Citrobacter amalonaticus Y19.</title>
        <authorList>
            <person name="Park S."/>
        </authorList>
    </citation>
    <scope>NUCLEOTIDE SEQUENCE [LARGE SCALE GENOMIC DNA]</scope>
    <source>
        <strain evidence="1 2">Y19</strain>
        <plasmid evidence="2">Plasmid</plasmid>
    </source>
</reference>
<accession>A0A0F6TZZ6</accession>